<evidence type="ECO:0000313" key="2">
    <source>
        <dbReference type="EMBL" id="KAK3045734.1"/>
    </source>
</evidence>
<gene>
    <name evidence="2" type="ORF">LTR09_012730</name>
</gene>
<protein>
    <submittedName>
        <fullName evidence="2">Uncharacterized protein</fullName>
    </submittedName>
</protein>
<reference evidence="2" key="1">
    <citation type="submission" date="2023-04" db="EMBL/GenBank/DDBJ databases">
        <title>Black Yeasts Isolated from many extreme environments.</title>
        <authorList>
            <person name="Coleine C."/>
            <person name="Stajich J.E."/>
            <person name="Selbmann L."/>
        </authorList>
    </citation>
    <scope>NUCLEOTIDE SEQUENCE</scope>
    <source>
        <strain evidence="2">CCFEE 5312</strain>
    </source>
</reference>
<dbReference type="EMBL" id="JAWDJX010000161">
    <property type="protein sequence ID" value="KAK3045734.1"/>
    <property type="molecule type" value="Genomic_DNA"/>
</dbReference>
<dbReference type="AlphaFoldDB" id="A0AAJ0D4V5"/>
<keyword evidence="3" id="KW-1185">Reference proteome</keyword>
<feature type="region of interest" description="Disordered" evidence="1">
    <location>
        <begin position="1"/>
        <end position="42"/>
    </location>
</feature>
<accession>A0AAJ0D4V5</accession>
<evidence type="ECO:0000256" key="1">
    <source>
        <dbReference type="SAM" id="MobiDB-lite"/>
    </source>
</evidence>
<evidence type="ECO:0000313" key="3">
    <source>
        <dbReference type="Proteomes" id="UP001271007"/>
    </source>
</evidence>
<sequence length="216" mass="25019">MTEHASNDDSIAITHQEQIESGTTAEESEATPPTPLRFHQDNSNGPLCDFPSWFAIGPFLSKQLGMLSNVETHTPIPWLNDDSGPWIRKVAGVNAWRQSEGGEDEYRLYFLRAAVKKEDFGRLYAQYSEMIKKIRPNTDDSQVIIIEWRDRWIGFEIEECHTDAFWYAWQRDRFITDTDSISLSDQQVIWVGDFGVWKVEWKSSMEAVLVERLGRL</sequence>
<dbReference type="Proteomes" id="UP001271007">
    <property type="component" value="Unassembled WGS sequence"/>
</dbReference>
<organism evidence="2 3">
    <name type="scientific">Extremus antarcticus</name>
    <dbReference type="NCBI Taxonomy" id="702011"/>
    <lineage>
        <taxon>Eukaryota</taxon>
        <taxon>Fungi</taxon>
        <taxon>Dikarya</taxon>
        <taxon>Ascomycota</taxon>
        <taxon>Pezizomycotina</taxon>
        <taxon>Dothideomycetes</taxon>
        <taxon>Dothideomycetidae</taxon>
        <taxon>Mycosphaerellales</taxon>
        <taxon>Extremaceae</taxon>
        <taxon>Extremus</taxon>
    </lineage>
</organism>
<comment type="caution">
    <text evidence="2">The sequence shown here is derived from an EMBL/GenBank/DDBJ whole genome shotgun (WGS) entry which is preliminary data.</text>
</comment>
<name>A0AAJ0D4V5_9PEZI</name>
<proteinExistence type="predicted"/>